<evidence type="ECO:0000256" key="2">
    <source>
        <dbReference type="SAM" id="Phobius"/>
    </source>
</evidence>
<gene>
    <name evidence="4" type="ORF">SGA01_38700</name>
</gene>
<dbReference type="PANTHER" id="PTHR33741:SF5">
    <property type="entry name" value="TRANSMEMBRANE PROTEIN DDB_G0269096-RELATED"/>
    <property type="match status" value="1"/>
</dbReference>
<evidence type="ECO:0000313" key="5">
    <source>
        <dbReference type="Proteomes" id="UP000315226"/>
    </source>
</evidence>
<feature type="region of interest" description="Disordered" evidence="1">
    <location>
        <begin position="1"/>
        <end position="40"/>
    </location>
</feature>
<dbReference type="PANTHER" id="PTHR33741">
    <property type="entry name" value="TRANSMEMBRANE PROTEIN DDB_G0269096-RELATED"/>
    <property type="match status" value="1"/>
</dbReference>
<accession>A0A4Y3RKU7</accession>
<dbReference type="AlphaFoldDB" id="A0A4Y3RKU7"/>
<evidence type="ECO:0000256" key="1">
    <source>
        <dbReference type="SAM" id="MobiDB-lite"/>
    </source>
</evidence>
<proteinExistence type="predicted"/>
<dbReference type="Pfam" id="PF04982">
    <property type="entry name" value="TM_HPP"/>
    <property type="match status" value="1"/>
</dbReference>
<dbReference type="InterPro" id="IPR058581">
    <property type="entry name" value="TM_HPP"/>
</dbReference>
<feature type="transmembrane region" description="Helical" evidence="2">
    <location>
        <begin position="164"/>
        <end position="182"/>
    </location>
</feature>
<keyword evidence="2" id="KW-0472">Membrane</keyword>
<dbReference type="InterPro" id="IPR007065">
    <property type="entry name" value="HPP"/>
</dbReference>
<feature type="transmembrane region" description="Helical" evidence="2">
    <location>
        <begin position="108"/>
        <end position="136"/>
    </location>
</feature>
<comment type="caution">
    <text evidence="4">The sequence shown here is derived from an EMBL/GenBank/DDBJ whole genome shotgun (WGS) entry which is preliminary data.</text>
</comment>
<evidence type="ECO:0000259" key="3">
    <source>
        <dbReference type="Pfam" id="PF04982"/>
    </source>
</evidence>
<name>A0A4Y3RKU7_9ACTN</name>
<dbReference type="OrthoDB" id="9811720at2"/>
<keyword evidence="2" id="KW-0812">Transmembrane</keyword>
<feature type="compositionally biased region" description="Low complexity" evidence="1">
    <location>
        <begin position="16"/>
        <end position="40"/>
    </location>
</feature>
<dbReference type="Proteomes" id="UP000315226">
    <property type="component" value="Unassembled WGS sequence"/>
</dbReference>
<keyword evidence="2" id="KW-1133">Transmembrane helix</keyword>
<evidence type="ECO:0000313" key="4">
    <source>
        <dbReference type="EMBL" id="GEB58265.1"/>
    </source>
</evidence>
<dbReference type="RefSeq" id="WP_141297661.1">
    <property type="nucleotide sequence ID" value="NZ_BJMN01000023.1"/>
</dbReference>
<protein>
    <recommendedName>
        <fullName evidence="3">HPP transmembrane region domain-containing protein</fullName>
    </recommendedName>
</protein>
<organism evidence="4 5">
    <name type="scientific">Streptomyces gardneri</name>
    <dbReference type="NCBI Taxonomy" id="66892"/>
    <lineage>
        <taxon>Bacteria</taxon>
        <taxon>Bacillati</taxon>
        <taxon>Actinomycetota</taxon>
        <taxon>Actinomycetes</taxon>
        <taxon>Kitasatosporales</taxon>
        <taxon>Streptomycetaceae</taxon>
        <taxon>Streptomyces</taxon>
    </lineage>
</organism>
<feature type="transmembrane region" description="Helical" evidence="2">
    <location>
        <begin position="49"/>
        <end position="71"/>
    </location>
</feature>
<feature type="domain" description="HPP transmembrane region" evidence="3">
    <location>
        <begin position="44"/>
        <end position="186"/>
    </location>
</feature>
<feature type="compositionally biased region" description="Basic and acidic residues" evidence="1">
    <location>
        <begin position="1"/>
        <end position="11"/>
    </location>
</feature>
<keyword evidence="5" id="KW-1185">Reference proteome</keyword>
<dbReference type="EMBL" id="BJMN01000023">
    <property type="protein sequence ID" value="GEB58265.1"/>
    <property type="molecule type" value="Genomic_DNA"/>
</dbReference>
<reference evidence="4 5" key="1">
    <citation type="submission" date="2019-06" db="EMBL/GenBank/DDBJ databases">
        <title>Whole genome shotgun sequence of Streptomyces gardneri NBRC 12865.</title>
        <authorList>
            <person name="Hosoyama A."/>
            <person name="Uohara A."/>
            <person name="Ohji S."/>
            <person name="Ichikawa N."/>
        </authorList>
    </citation>
    <scope>NUCLEOTIDE SEQUENCE [LARGE SCALE GENOMIC DNA]</scope>
    <source>
        <strain evidence="4 5">NBRC 12865</strain>
    </source>
</reference>
<sequence length="197" mass="19469">MSTDTARRTAADADTDATASAPAAASAPSSGPRRPRIVGRAPARPAPAAAFHSVTAATAALLGLVAIGAAIHEPVLIPPLAASAALVHCAPTLPLAQPRSVVVGHLLGAAAGYAVAATAGGSTWAAAVAAGVALALTTLARTPHSPACATAVVIVLQSPAPGRFVPLLFGATVLLVATAFTASRIRRGAPRYPAYWW</sequence>